<dbReference type="InterPro" id="IPR006119">
    <property type="entry name" value="Resolv_N"/>
</dbReference>
<dbReference type="Proteomes" id="UP001154420">
    <property type="component" value="Unassembled WGS sequence"/>
</dbReference>
<dbReference type="PANTHER" id="PTHR30461">
    <property type="entry name" value="DNA-INVERTASE FROM LAMBDOID PROPHAGE"/>
    <property type="match status" value="1"/>
</dbReference>
<dbReference type="Pfam" id="PF07508">
    <property type="entry name" value="Recombinase"/>
    <property type="match status" value="1"/>
</dbReference>
<dbReference type="InterPro" id="IPR025827">
    <property type="entry name" value="Zn_ribbon_recom_dom"/>
</dbReference>
<gene>
    <name evidence="4" type="ORF">D5281_21225</name>
</gene>
<dbReference type="SMART" id="SM00857">
    <property type="entry name" value="Resolvase"/>
    <property type="match status" value="1"/>
</dbReference>
<dbReference type="InterPro" id="IPR050639">
    <property type="entry name" value="SSR_resolvase"/>
</dbReference>
<dbReference type="InterPro" id="IPR038109">
    <property type="entry name" value="DNA_bind_recomb_sf"/>
</dbReference>
<dbReference type="EMBL" id="QZDT01000060">
    <property type="protein sequence ID" value="NBJ95017.1"/>
    <property type="molecule type" value="Genomic_DNA"/>
</dbReference>
<proteinExistence type="predicted"/>
<organism evidence="4 5">
    <name type="scientific">Parablautia muri</name>
    <dbReference type="NCBI Taxonomy" id="2320879"/>
    <lineage>
        <taxon>Bacteria</taxon>
        <taxon>Bacillati</taxon>
        <taxon>Bacillota</taxon>
        <taxon>Clostridia</taxon>
        <taxon>Lachnospirales</taxon>
        <taxon>Lachnospiraceae</taxon>
        <taxon>Parablautia</taxon>
    </lineage>
</organism>
<dbReference type="SUPFAM" id="SSF53041">
    <property type="entry name" value="Resolvase-like"/>
    <property type="match status" value="1"/>
</dbReference>
<evidence type="ECO:0000313" key="4">
    <source>
        <dbReference type="EMBL" id="NBJ95017.1"/>
    </source>
</evidence>
<feature type="compositionally biased region" description="Gly residues" evidence="1">
    <location>
        <begin position="507"/>
        <end position="517"/>
    </location>
</feature>
<dbReference type="Pfam" id="PF00239">
    <property type="entry name" value="Resolvase"/>
    <property type="match status" value="1"/>
</dbReference>
<dbReference type="Gene3D" id="3.90.1750.20">
    <property type="entry name" value="Putative Large Serine Recombinase, Chain B, Domain 2"/>
    <property type="match status" value="1"/>
</dbReference>
<dbReference type="InterPro" id="IPR036162">
    <property type="entry name" value="Resolvase-like_N_sf"/>
</dbReference>
<dbReference type="Gene3D" id="3.40.50.1390">
    <property type="entry name" value="Resolvase, N-terminal catalytic domain"/>
    <property type="match status" value="1"/>
</dbReference>
<feature type="domain" description="Resolvase/invertase-type recombinase catalytic" evidence="2">
    <location>
        <begin position="18"/>
        <end position="165"/>
    </location>
</feature>
<dbReference type="GO" id="GO:0000150">
    <property type="term" value="F:DNA strand exchange activity"/>
    <property type="evidence" value="ECO:0007669"/>
    <property type="project" value="InterPro"/>
</dbReference>
<name>A0A9X5BL93_9FIRM</name>
<dbReference type="CDD" id="cd00338">
    <property type="entry name" value="Ser_Recombinase"/>
    <property type="match status" value="1"/>
</dbReference>
<evidence type="ECO:0000259" key="2">
    <source>
        <dbReference type="PROSITE" id="PS51736"/>
    </source>
</evidence>
<comment type="caution">
    <text evidence="4">The sequence shown here is derived from an EMBL/GenBank/DDBJ whole genome shotgun (WGS) entry which is preliminary data.</text>
</comment>
<evidence type="ECO:0000256" key="1">
    <source>
        <dbReference type="SAM" id="MobiDB-lite"/>
    </source>
</evidence>
<dbReference type="Pfam" id="PF13408">
    <property type="entry name" value="Zn_ribbon_recom"/>
    <property type="match status" value="2"/>
</dbReference>
<dbReference type="PROSITE" id="PS51736">
    <property type="entry name" value="RECOMBINASES_3"/>
    <property type="match status" value="1"/>
</dbReference>
<feature type="region of interest" description="Disordered" evidence="1">
    <location>
        <begin position="294"/>
        <end position="313"/>
    </location>
</feature>
<dbReference type="OrthoDB" id="9781670at2"/>
<reference evidence="4" key="1">
    <citation type="submission" date="2018-09" db="EMBL/GenBank/DDBJ databases">
        <title>Murine metabolic-syndrome-specific gut microbial biobank.</title>
        <authorList>
            <person name="Liu C."/>
        </authorList>
    </citation>
    <scope>NUCLEOTIDE SEQUENCE</scope>
    <source>
        <strain evidence="4">D42-62</strain>
    </source>
</reference>
<evidence type="ECO:0000259" key="3">
    <source>
        <dbReference type="PROSITE" id="PS51737"/>
    </source>
</evidence>
<dbReference type="AlphaFoldDB" id="A0A9X5BL93"/>
<dbReference type="RefSeq" id="WP_160561978.1">
    <property type="nucleotide sequence ID" value="NZ_QZDT01000060.1"/>
</dbReference>
<feature type="region of interest" description="Disordered" evidence="1">
    <location>
        <begin position="492"/>
        <end position="523"/>
    </location>
</feature>
<sequence>MRIKIIKAGEAHPADKLKVCAYARVSTDSPEQEGSLENQEQHYREMITANPMYEFAGIYSDQGISGYKEARPGFQRMMEDARAGKIDLIITKSISRFARNTVTVLKSARELKGMGVGIFFELQNISTLSGEGELMLTILSAFAQAESEGASENAKLTNRRKFEQGIPAVKVGKCYGFSEDANGEIILDAEQAFVVRKMYQLAADGVWVSRIRAYLNKRGYRKPGGQEWDDCGVTRILQSEIYKGGVMMQRTYLDADRVRHKNRGQRNRWYIAGHHPAIVSEELWDKVQEVLAERSGQVKTKKPERKGNGDSHNTYPLSGKLYCPECGALLHHKTANRGRQEYWVCSTRLKRPEEGCPGIWVPAGATEGWQIEGKAVVMEHTDEFGIKSYSFMEKGAYERRKGCPYKPKPEKMHKTYPLSGRLYCGECGSLMHHQQRVWSGYEFWWCGKRVKQGPDACRGVRVPAEVADTWEFEGEIIVSEGENENGERCYTYTSKPASGDTGRQDTGEGGFKGGGILPGVHQQ</sequence>
<dbReference type="InterPro" id="IPR011109">
    <property type="entry name" value="DNA_bind_recombinase_dom"/>
</dbReference>
<feature type="domain" description="Recombinase" evidence="3">
    <location>
        <begin position="174"/>
        <end position="297"/>
    </location>
</feature>
<protein>
    <submittedName>
        <fullName evidence="4">Recombinase family protein</fullName>
    </submittedName>
</protein>
<dbReference type="PROSITE" id="PS51737">
    <property type="entry name" value="RECOMBINASE_DNA_BIND"/>
    <property type="match status" value="1"/>
</dbReference>
<dbReference type="PANTHER" id="PTHR30461:SF23">
    <property type="entry name" value="DNA RECOMBINASE-RELATED"/>
    <property type="match status" value="1"/>
</dbReference>
<keyword evidence="5" id="KW-1185">Reference proteome</keyword>
<accession>A0A9X5BL93</accession>
<dbReference type="GO" id="GO:0003677">
    <property type="term" value="F:DNA binding"/>
    <property type="evidence" value="ECO:0007669"/>
    <property type="project" value="InterPro"/>
</dbReference>
<evidence type="ECO:0000313" key="5">
    <source>
        <dbReference type="Proteomes" id="UP001154420"/>
    </source>
</evidence>